<keyword evidence="2" id="KW-1185">Reference proteome</keyword>
<dbReference type="Proteomes" id="UP000615455">
    <property type="component" value="Unassembled WGS sequence"/>
</dbReference>
<reference evidence="2" key="1">
    <citation type="journal article" date="2019" name="Int. J. Syst. Evol. Microbiol.">
        <title>The Global Catalogue of Microorganisms (GCM) 10K type strain sequencing project: providing services to taxonomists for standard genome sequencing and annotation.</title>
        <authorList>
            <consortium name="The Broad Institute Genomics Platform"/>
            <consortium name="The Broad Institute Genome Sequencing Center for Infectious Disease"/>
            <person name="Wu L."/>
            <person name="Ma J."/>
        </authorList>
    </citation>
    <scope>NUCLEOTIDE SEQUENCE [LARGE SCALE GENOMIC DNA]</scope>
    <source>
        <strain evidence="2">CGMCC 1.15043</strain>
    </source>
</reference>
<comment type="caution">
    <text evidence="1">The sequence shown here is derived from an EMBL/GenBank/DDBJ whole genome shotgun (WGS) entry which is preliminary data.</text>
</comment>
<sequence>MYRSTVRACVNACTIKRWGEWRKVKLYPMKYAMPNYGGINLIGLEEAPKFRTDS</sequence>
<evidence type="ECO:0000313" key="2">
    <source>
        <dbReference type="Proteomes" id="UP000615455"/>
    </source>
</evidence>
<proteinExistence type="predicted"/>
<dbReference type="EMBL" id="BMHE01000078">
    <property type="protein sequence ID" value="GGA14984.1"/>
    <property type="molecule type" value="Genomic_DNA"/>
</dbReference>
<evidence type="ECO:0000313" key="1">
    <source>
        <dbReference type="EMBL" id="GGA14984.1"/>
    </source>
</evidence>
<gene>
    <name evidence="1" type="ORF">GCM10008018_69810</name>
</gene>
<organism evidence="1 2">
    <name type="scientific">Paenibacillus marchantiophytorum</name>
    <dbReference type="NCBI Taxonomy" id="1619310"/>
    <lineage>
        <taxon>Bacteria</taxon>
        <taxon>Bacillati</taxon>
        <taxon>Bacillota</taxon>
        <taxon>Bacilli</taxon>
        <taxon>Bacillales</taxon>
        <taxon>Paenibacillaceae</taxon>
        <taxon>Paenibacillus</taxon>
    </lineage>
</organism>
<name>A0ABQ1FHW2_9BACL</name>
<protein>
    <submittedName>
        <fullName evidence="1">Uncharacterized protein</fullName>
    </submittedName>
</protein>
<accession>A0ABQ1FHW2</accession>